<evidence type="ECO:0000256" key="3">
    <source>
        <dbReference type="ARBA" id="ARBA00023125"/>
    </source>
</evidence>
<dbReference type="InterPro" id="IPR050655">
    <property type="entry name" value="Plant_B3_domain"/>
</dbReference>
<dbReference type="PROSITE" id="PS50863">
    <property type="entry name" value="B3"/>
    <property type="match status" value="1"/>
</dbReference>
<evidence type="ECO:0000313" key="8">
    <source>
        <dbReference type="EMBL" id="KAJ7949819.1"/>
    </source>
</evidence>
<dbReference type="CDD" id="cd10017">
    <property type="entry name" value="B3_DNA"/>
    <property type="match status" value="1"/>
</dbReference>
<comment type="subcellular location">
    <subcellularLocation>
        <location evidence="1">Nucleus</location>
    </subcellularLocation>
</comment>
<proteinExistence type="predicted"/>
<dbReference type="SMART" id="SM01019">
    <property type="entry name" value="B3"/>
    <property type="match status" value="1"/>
</dbReference>
<dbReference type="GO" id="GO:0005634">
    <property type="term" value="C:nucleus"/>
    <property type="evidence" value="ECO:0007669"/>
    <property type="project" value="UniProtKB-SubCell"/>
</dbReference>
<dbReference type="SUPFAM" id="SSF101936">
    <property type="entry name" value="DNA-binding pseudobarrel domain"/>
    <property type="match status" value="1"/>
</dbReference>
<keyword evidence="5" id="KW-0539">Nucleus</keyword>
<dbReference type="KEGG" id="qsa:O6P43_030117"/>
<evidence type="ECO:0000256" key="1">
    <source>
        <dbReference type="ARBA" id="ARBA00004123"/>
    </source>
</evidence>
<reference evidence="8" key="1">
    <citation type="journal article" date="2023" name="Science">
        <title>Elucidation of the pathway for biosynthesis of saponin adjuvants from the soapbark tree.</title>
        <authorList>
            <person name="Reed J."/>
            <person name="Orme A."/>
            <person name="El-Demerdash A."/>
            <person name="Owen C."/>
            <person name="Martin L.B.B."/>
            <person name="Misra R.C."/>
            <person name="Kikuchi S."/>
            <person name="Rejzek M."/>
            <person name="Martin A.C."/>
            <person name="Harkess A."/>
            <person name="Leebens-Mack J."/>
            <person name="Louveau T."/>
            <person name="Stephenson M.J."/>
            <person name="Osbourn A."/>
        </authorList>
    </citation>
    <scope>NUCLEOTIDE SEQUENCE</scope>
    <source>
        <strain evidence="8">S10</strain>
    </source>
</reference>
<dbReference type="Pfam" id="PF02362">
    <property type="entry name" value="B3"/>
    <property type="match status" value="1"/>
</dbReference>
<dbReference type="GO" id="GO:0003677">
    <property type="term" value="F:DNA binding"/>
    <property type="evidence" value="ECO:0007669"/>
    <property type="project" value="UniProtKB-KW"/>
</dbReference>
<dbReference type="PANTHER" id="PTHR31920:SF147">
    <property type="entry name" value="TF-B3 DOMAIN-CONTAINING PROTEIN"/>
    <property type="match status" value="1"/>
</dbReference>
<comment type="caution">
    <text evidence="8">The sequence shown here is derived from an EMBL/GenBank/DDBJ whole genome shotgun (WGS) entry which is preliminary data.</text>
</comment>
<evidence type="ECO:0000256" key="4">
    <source>
        <dbReference type="ARBA" id="ARBA00023163"/>
    </source>
</evidence>
<evidence type="ECO:0000256" key="2">
    <source>
        <dbReference type="ARBA" id="ARBA00023015"/>
    </source>
</evidence>
<keyword evidence="4" id="KW-0804">Transcription</keyword>
<dbReference type="EMBL" id="JARAOO010000012">
    <property type="protein sequence ID" value="KAJ7949819.1"/>
    <property type="molecule type" value="Genomic_DNA"/>
</dbReference>
<evidence type="ECO:0000256" key="6">
    <source>
        <dbReference type="SAM" id="MobiDB-lite"/>
    </source>
</evidence>
<evidence type="ECO:0000256" key="5">
    <source>
        <dbReference type="ARBA" id="ARBA00023242"/>
    </source>
</evidence>
<keyword evidence="3" id="KW-0238">DNA-binding</keyword>
<dbReference type="InterPro" id="IPR015300">
    <property type="entry name" value="DNA-bd_pseudobarrel_sf"/>
</dbReference>
<organism evidence="8 9">
    <name type="scientific">Quillaja saponaria</name>
    <name type="common">Soap bark tree</name>
    <dbReference type="NCBI Taxonomy" id="32244"/>
    <lineage>
        <taxon>Eukaryota</taxon>
        <taxon>Viridiplantae</taxon>
        <taxon>Streptophyta</taxon>
        <taxon>Embryophyta</taxon>
        <taxon>Tracheophyta</taxon>
        <taxon>Spermatophyta</taxon>
        <taxon>Magnoliopsida</taxon>
        <taxon>eudicotyledons</taxon>
        <taxon>Gunneridae</taxon>
        <taxon>Pentapetalae</taxon>
        <taxon>rosids</taxon>
        <taxon>fabids</taxon>
        <taxon>Fabales</taxon>
        <taxon>Quillajaceae</taxon>
        <taxon>Quillaja</taxon>
    </lineage>
</organism>
<feature type="compositionally biased region" description="Low complexity" evidence="6">
    <location>
        <begin position="154"/>
        <end position="166"/>
    </location>
</feature>
<evidence type="ECO:0000259" key="7">
    <source>
        <dbReference type="PROSITE" id="PS50863"/>
    </source>
</evidence>
<dbReference type="Gene3D" id="2.40.330.10">
    <property type="entry name" value="DNA-binding pseudobarrel domain"/>
    <property type="match status" value="1"/>
</dbReference>
<keyword evidence="2" id="KW-0805">Transcription regulation</keyword>
<dbReference type="PANTHER" id="PTHR31920">
    <property type="entry name" value="B3 DOMAIN-CONTAINING"/>
    <property type="match status" value="1"/>
</dbReference>
<feature type="region of interest" description="Disordered" evidence="6">
    <location>
        <begin position="154"/>
        <end position="176"/>
    </location>
</feature>
<dbReference type="Proteomes" id="UP001163823">
    <property type="component" value="Chromosome 12"/>
</dbReference>
<keyword evidence="9" id="KW-1185">Reference proteome</keyword>
<dbReference type="AlphaFoldDB" id="A0AAD7L1D8"/>
<gene>
    <name evidence="8" type="ORF">O6P43_030117</name>
</gene>
<dbReference type="InterPro" id="IPR003340">
    <property type="entry name" value="B3_DNA-bd"/>
</dbReference>
<feature type="domain" description="TF-B3" evidence="7">
    <location>
        <begin position="20"/>
        <end position="113"/>
    </location>
</feature>
<protein>
    <submittedName>
        <fullName evidence="8">B3 domain-containing transcription factor</fullName>
    </submittedName>
</protein>
<name>A0AAD7L1D8_QUISA</name>
<accession>A0AAD7L1D8</accession>
<evidence type="ECO:0000313" key="9">
    <source>
        <dbReference type="Proteomes" id="UP001163823"/>
    </source>
</evidence>
<sequence>MGPCIGNPLRSDSTARGPAHFFKIILPSAIEDKKLRIPQKFVSEFGNKLSSVVTITGPNGRVWKMELEKSNNEIWFRDDWHEFVNYYSISYYYFLVFRYEGNSNFHVSLIFDPTATEIHYPCHGQSTDEGPDLDNECTEYHERKMEEEVLIEISDSASQRSSQNSPESRDVKESLSNPTLGKCCNFMSQNNLNMSKSVTATLPNQQSCKCFLSRSQRAQASLQDKEQNMYTR</sequence>